<dbReference type="EMBL" id="BAABKI010000017">
    <property type="protein sequence ID" value="GAA5174327.1"/>
    <property type="molecule type" value="Genomic_DNA"/>
</dbReference>
<dbReference type="Pfam" id="PF05035">
    <property type="entry name" value="DGOK"/>
    <property type="match status" value="1"/>
</dbReference>
<dbReference type="InterPro" id="IPR007729">
    <property type="entry name" value="DGOK"/>
</dbReference>
<name>A0ABP9RC29_9GAMM</name>
<dbReference type="Proteomes" id="UP001500074">
    <property type="component" value="Unassembled WGS sequence"/>
</dbReference>
<evidence type="ECO:0000313" key="2">
    <source>
        <dbReference type="Proteomes" id="UP001500074"/>
    </source>
</evidence>
<dbReference type="Gene3D" id="3.30.420.310">
    <property type="entry name" value="2-keto-3-deoxy-galactonokinase, C-terminal domain"/>
    <property type="match status" value="1"/>
</dbReference>
<dbReference type="InterPro" id="IPR042258">
    <property type="entry name" value="DGOK_N"/>
</dbReference>
<organism evidence="1 2">
    <name type="scientific">Modicisalibacter zincidurans</name>
    <dbReference type="NCBI Taxonomy" id="1178777"/>
    <lineage>
        <taxon>Bacteria</taxon>
        <taxon>Pseudomonadati</taxon>
        <taxon>Pseudomonadota</taxon>
        <taxon>Gammaproteobacteria</taxon>
        <taxon>Oceanospirillales</taxon>
        <taxon>Halomonadaceae</taxon>
        <taxon>Modicisalibacter</taxon>
    </lineage>
</organism>
<accession>A0ABP9RC29</accession>
<sequence length="324" mass="34045">MSAAANDSPARLIAIDWGTSNFRAFLVDRESGKCLDSRRSEAGLRSLSSAEFPHYCAAQVGDWREEGGAASGAKEEGGAASGAKSVPIYLAGMVGSKRGWSEAPQLDLPVSATDLAAHVVAAPGVDNAWIVPGVKIVAVEHVDVMRGEEIQAFGALSLCATREALCCLPGTHSKWARLADAQLVDFTTAMTGELYHAVRFHTLPGEPARESAEFDAAAFDQGLEAAGHPAGILHALFEARSRHLYAGLASEQVGSYLSGVTIGSEVLSQRRIHPQAGEVILVGSSTLNALYRRAMTAVGFGVREIDSDQATLAGLCALAERHGH</sequence>
<proteinExistence type="predicted"/>
<gene>
    <name evidence="1" type="primary">dgoK</name>
    <name evidence="1" type="ORF">GCM10023342_15010</name>
</gene>
<dbReference type="InterPro" id="IPR042257">
    <property type="entry name" value="DGOK_C"/>
</dbReference>
<dbReference type="RefSeq" id="WP_031384162.1">
    <property type="nucleotide sequence ID" value="NZ_BAABKI010000017.1"/>
</dbReference>
<protein>
    <submittedName>
        <fullName evidence="1">2-dehydro-3-deoxygalactonokinase</fullName>
    </submittedName>
</protein>
<reference evidence="2" key="1">
    <citation type="journal article" date="2019" name="Int. J. Syst. Evol. Microbiol.">
        <title>The Global Catalogue of Microorganisms (GCM) 10K type strain sequencing project: providing services to taxonomists for standard genome sequencing and annotation.</title>
        <authorList>
            <consortium name="The Broad Institute Genomics Platform"/>
            <consortium name="The Broad Institute Genome Sequencing Center for Infectious Disease"/>
            <person name="Wu L."/>
            <person name="Ma J."/>
        </authorList>
    </citation>
    <scope>NUCLEOTIDE SEQUENCE [LARGE SCALE GENOMIC DNA]</scope>
    <source>
        <strain evidence="2">JCM 18472</strain>
    </source>
</reference>
<dbReference type="Gene3D" id="3.30.420.300">
    <property type="entry name" value="2-keto-3-deoxy-galactonokinase, substrate binding domain"/>
    <property type="match status" value="1"/>
</dbReference>
<comment type="caution">
    <text evidence="1">The sequence shown here is derived from an EMBL/GenBank/DDBJ whole genome shotgun (WGS) entry which is preliminary data.</text>
</comment>
<evidence type="ECO:0000313" key="1">
    <source>
        <dbReference type="EMBL" id="GAA5174327.1"/>
    </source>
</evidence>
<keyword evidence="2" id="KW-1185">Reference proteome</keyword>
<dbReference type="CDD" id="cd24012">
    <property type="entry name" value="ASKHA_NBD_KDGal-kinase"/>
    <property type="match status" value="1"/>
</dbReference>